<evidence type="ECO:0000313" key="8">
    <source>
        <dbReference type="EMBL" id="GAA0210268.1"/>
    </source>
</evidence>
<reference evidence="8 9" key="1">
    <citation type="journal article" date="2019" name="Int. J. Syst. Evol. Microbiol.">
        <title>The Global Catalogue of Microorganisms (GCM) 10K type strain sequencing project: providing services to taxonomists for standard genome sequencing and annotation.</title>
        <authorList>
            <consortium name="The Broad Institute Genomics Platform"/>
            <consortium name="The Broad Institute Genome Sequencing Center for Infectious Disease"/>
            <person name="Wu L."/>
            <person name="Ma J."/>
        </authorList>
    </citation>
    <scope>NUCLEOTIDE SEQUENCE [LARGE SCALE GENOMIC DNA]</scope>
    <source>
        <strain evidence="8 9">JCM 8542</strain>
    </source>
</reference>
<dbReference type="InterPro" id="IPR029494">
    <property type="entry name" value="DarT"/>
</dbReference>
<keyword evidence="3" id="KW-0808">Transferase</keyword>
<comment type="similarity">
    <text evidence="6">Belongs to the DarT ADP-ribosyltransferase family.</text>
</comment>
<comment type="caution">
    <text evidence="6">Lacks conserved residue(s) required for the propagation of feature annotation.</text>
</comment>
<name>A0ABN0T2G3_9FIRM</name>
<evidence type="ECO:0000259" key="7">
    <source>
        <dbReference type="PROSITE" id="PS52018"/>
    </source>
</evidence>
<keyword evidence="4" id="KW-0548">Nucleotidyltransferase</keyword>
<dbReference type="PROSITE" id="PS52018">
    <property type="entry name" value="DART"/>
    <property type="match status" value="1"/>
</dbReference>
<evidence type="ECO:0000256" key="4">
    <source>
        <dbReference type="ARBA" id="ARBA00022695"/>
    </source>
</evidence>
<dbReference type="Pfam" id="PF14487">
    <property type="entry name" value="DarT"/>
    <property type="match status" value="1"/>
</dbReference>
<keyword evidence="1 6" id="KW-1277">Toxin-antitoxin system</keyword>
<gene>
    <name evidence="8" type="ORF">GCM10008919_11920</name>
</gene>
<organism evidence="8 9">
    <name type="scientific">Selenomonas dianae</name>
    <dbReference type="NCBI Taxonomy" id="135079"/>
    <lineage>
        <taxon>Bacteria</taxon>
        <taxon>Bacillati</taxon>
        <taxon>Bacillota</taxon>
        <taxon>Negativicutes</taxon>
        <taxon>Selenomonadales</taxon>
        <taxon>Selenomonadaceae</taxon>
        <taxon>Selenomonas</taxon>
    </lineage>
</organism>
<comment type="caution">
    <text evidence="8">The sequence shown here is derived from an EMBL/GenBank/DDBJ whole genome shotgun (WGS) entry which is preliminary data.</text>
</comment>
<dbReference type="EMBL" id="BAAACR010000008">
    <property type="protein sequence ID" value="GAA0210268.1"/>
    <property type="molecule type" value="Genomic_DNA"/>
</dbReference>
<keyword evidence="2" id="KW-0328">Glycosyltransferase</keyword>
<sequence length="227" mass="25593">MNAFDILQQRNVTRLCHFTKFQKLPIILSSEEGILATAAITADVKDTIDENRYDGLPEYVCCSIQYPNSWFLEGAKQRNADRLFRDWVVLYISPTILNCKSAKFSPGNASAEHGKYIHDRMEEIDAIFADTVPTFKYPRPKTMLPSCPTDGQAEILIHHNIPRRFIIGIAVNDVALAKRVDALQEMNTADAPRPISIAPDIMSSAWSTQVKKGLVPKEYIYNPSEGY</sequence>
<keyword evidence="5 6" id="KW-0238">DNA-binding</keyword>
<feature type="domain" description="DarT" evidence="7">
    <location>
        <begin position="13"/>
        <end position="203"/>
    </location>
</feature>
<evidence type="ECO:0000256" key="6">
    <source>
        <dbReference type="PROSITE-ProRule" id="PRU01362"/>
    </source>
</evidence>
<evidence type="ECO:0000256" key="2">
    <source>
        <dbReference type="ARBA" id="ARBA00022676"/>
    </source>
</evidence>
<evidence type="ECO:0000256" key="5">
    <source>
        <dbReference type="ARBA" id="ARBA00023125"/>
    </source>
</evidence>
<keyword evidence="9" id="KW-1185">Reference proteome</keyword>
<protein>
    <submittedName>
        <fullName evidence="8">DUF4433 domain-containing protein</fullName>
    </submittedName>
</protein>
<accession>A0ABN0T2G3</accession>
<dbReference type="Proteomes" id="UP001500399">
    <property type="component" value="Unassembled WGS sequence"/>
</dbReference>
<evidence type="ECO:0000256" key="1">
    <source>
        <dbReference type="ARBA" id="ARBA00022649"/>
    </source>
</evidence>
<evidence type="ECO:0000256" key="3">
    <source>
        <dbReference type="ARBA" id="ARBA00022679"/>
    </source>
</evidence>
<dbReference type="RefSeq" id="WP_304986876.1">
    <property type="nucleotide sequence ID" value="NZ_BAAACR010000008.1"/>
</dbReference>
<proteinExistence type="inferred from homology"/>
<evidence type="ECO:0000313" key="9">
    <source>
        <dbReference type="Proteomes" id="UP001500399"/>
    </source>
</evidence>